<keyword evidence="5" id="KW-1185">Reference proteome</keyword>
<evidence type="ECO:0000313" key="5">
    <source>
        <dbReference type="Proteomes" id="UP000191055"/>
    </source>
</evidence>
<protein>
    <submittedName>
        <fullName evidence="4">Glycosyltransferase involved in cell wall bisynthesis</fullName>
    </submittedName>
</protein>
<dbReference type="PANTHER" id="PTHR46401">
    <property type="entry name" value="GLYCOSYLTRANSFERASE WBBK-RELATED"/>
    <property type="match status" value="1"/>
</dbReference>
<dbReference type="GO" id="GO:0009103">
    <property type="term" value="P:lipopolysaccharide biosynthetic process"/>
    <property type="evidence" value="ECO:0007669"/>
    <property type="project" value="TreeGrafter"/>
</dbReference>
<dbReference type="Pfam" id="PF00534">
    <property type="entry name" value="Glycos_transf_1"/>
    <property type="match status" value="1"/>
</dbReference>
<feature type="domain" description="Glycosyltransferase subfamily 4-like N-terminal" evidence="3">
    <location>
        <begin position="79"/>
        <end position="147"/>
    </location>
</feature>
<dbReference type="CDD" id="cd03809">
    <property type="entry name" value="GT4_MtfB-like"/>
    <property type="match status" value="1"/>
</dbReference>
<reference evidence="5" key="1">
    <citation type="submission" date="2017-02" db="EMBL/GenBank/DDBJ databases">
        <authorList>
            <person name="Varghese N."/>
            <person name="Submissions S."/>
        </authorList>
    </citation>
    <scope>NUCLEOTIDE SEQUENCE [LARGE SCALE GENOMIC DNA]</scope>
    <source>
        <strain evidence="5">DSM 24412</strain>
    </source>
</reference>
<dbReference type="OrthoDB" id="9801609at2"/>
<feature type="domain" description="Glycosyl transferase family 1" evidence="2">
    <location>
        <begin position="157"/>
        <end position="304"/>
    </location>
</feature>
<organism evidence="4 5">
    <name type="scientific">Alkalitalea saponilacus</name>
    <dbReference type="NCBI Taxonomy" id="889453"/>
    <lineage>
        <taxon>Bacteria</taxon>
        <taxon>Pseudomonadati</taxon>
        <taxon>Bacteroidota</taxon>
        <taxon>Bacteroidia</taxon>
        <taxon>Marinilabiliales</taxon>
        <taxon>Marinilabiliaceae</taxon>
        <taxon>Alkalitalea</taxon>
    </lineage>
</organism>
<dbReference type="InterPro" id="IPR028098">
    <property type="entry name" value="Glyco_trans_4-like_N"/>
</dbReference>
<dbReference type="KEGG" id="asx:CDL62_18370"/>
<dbReference type="Proteomes" id="UP000191055">
    <property type="component" value="Unassembled WGS sequence"/>
</dbReference>
<evidence type="ECO:0000259" key="3">
    <source>
        <dbReference type="Pfam" id="PF13439"/>
    </source>
</evidence>
<sequence length="331" mass="38058">MQITYFQRKPYDFHYSIEKLFDTIRTYLPEEIRFSVVTCPYHSLGITTRIKNILFAYRNKGEINHITGDIHYLSLSLPVTNTINTFHDFTFLRTSNKLKYAFLKLFWVTIPVKRSSIVTVISETTKRELIQLTGCAEEKIKVIPNIIPSHFVPVPKQFNSHKPIILHIGTTPNKNTERLFEAIKNIHCQLLIVGKLSKEHQDLLQKYDIDYTNYFKISEEQLTSLYQQCDILSFCSLNEGFGMPILEAQATGRPVVTSNISSMPEVAGEGACYVNPFDVNDIRKGILSVINDDTYRETLITNGLKNTKRFQPKEVAAQYVAIYEEISNSIK</sequence>
<name>A0A1T5GZF3_9BACT</name>
<dbReference type="SUPFAM" id="SSF53756">
    <property type="entry name" value="UDP-Glycosyltransferase/glycogen phosphorylase"/>
    <property type="match status" value="1"/>
</dbReference>
<dbReference type="EMBL" id="FUYV01000011">
    <property type="protein sequence ID" value="SKC13748.1"/>
    <property type="molecule type" value="Genomic_DNA"/>
</dbReference>
<dbReference type="Gene3D" id="3.40.50.2000">
    <property type="entry name" value="Glycogen Phosphorylase B"/>
    <property type="match status" value="2"/>
</dbReference>
<dbReference type="PANTHER" id="PTHR46401:SF2">
    <property type="entry name" value="GLYCOSYLTRANSFERASE WBBK-RELATED"/>
    <property type="match status" value="1"/>
</dbReference>
<evidence type="ECO:0000259" key="2">
    <source>
        <dbReference type="Pfam" id="PF00534"/>
    </source>
</evidence>
<dbReference type="RefSeq" id="WP_079557726.1">
    <property type="nucleotide sequence ID" value="NZ_CP021904.1"/>
</dbReference>
<evidence type="ECO:0000256" key="1">
    <source>
        <dbReference type="ARBA" id="ARBA00022679"/>
    </source>
</evidence>
<dbReference type="AlphaFoldDB" id="A0A1T5GZF3"/>
<dbReference type="GO" id="GO:0016757">
    <property type="term" value="F:glycosyltransferase activity"/>
    <property type="evidence" value="ECO:0007669"/>
    <property type="project" value="InterPro"/>
</dbReference>
<accession>A0A1T5GZF3</accession>
<proteinExistence type="predicted"/>
<keyword evidence="1 4" id="KW-0808">Transferase</keyword>
<dbReference type="Pfam" id="PF13439">
    <property type="entry name" value="Glyco_transf_4"/>
    <property type="match status" value="1"/>
</dbReference>
<evidence type="ECO:0000313" key="4">
    <source>
        <dbReference type="EMBL" id="SKC13748.1"/>
    </source>
</evidence>
<dbReference type="STRING" id="889453.SAMN03080601_01990"/>
<gene>
    <name evidence="4" type="ORF">SAMN03080601_01990</name>
</gene>
<dbReference type="InterPro" id="IPR001296">
    <property type="entry name" value="Glyco_trans_1"/>
</dbReference>